<dbReference type="SUPFAM" id="SSF53098">
    <property type="entry name" value="Ribonuclease H-like"/>
    <property type="match status" value="1"/>
</dbReference>
<feature type="domain" description="Integrase catalytic" evidence="1">
    <location>
        <begin position="1"/>
        <end position="79"/>
    </location>
</feature>
<evidence type="ECO:0000259" key="1">
    <source>
        <dbReference type="PROSITE" id="PS50994"/>
    </source>
</evidence>
<protein>
    <recommendedName>
        <fullName evidence="1">Integrase catalytic domain-containing protein</fullName>
    </recommendedName>
</protein>
<dbReference type="Gene3D" id="3.30.420.10">
    <property type="entry name" value="Ribonuclease H-like superfamily/Ribonuclease H"/>
    <property type="match status" value="1"/>
</dbReference>
<dbReference type="GO" id="GO:0003676">
    <property type="term" value="F:nucleic acid binding"/>
    <property type="evidence" value="ECO:0007669"/>
    <property type="project" value="InterPro"/>
</dbReference>
<feature type="non-terminal residue" evidence="2">
    <location>
        <position position="1"/>
    </location>
</feature>
<name>A0A371I068_MUCPR</name>
<dbReference type="PROSITE" id="PS50994">
    <property type="entry name" value="INTEGRASE"/>
    <property type="match status" value="1"/>
</dbReference>
<dbReference type="EMBL" id="QJKJ01001269">
    <property type="protein sequence ID" value="RDY08450.1"/>
    <property type="molecule type" value="Genomic_DNA"/>
</dbReference>
<dbReference type="InterPro" id="IPR036397">
    <property type="entry name" value="RNaseH_sf"/>
</dbReference>
<comment type="caution">
    <text evidence="2">The sequence shown here is derived from an EMBL/GenBank/DDBJ whole genome shotgun (WGS) entry which is preliminary data.</text>
</comment>
<proteinExistence type="predicted"/>
<evidence type="ECO:0000313" key="3">
    <source>
        <dbReference type="Proteomes" id="UP000257109"/>
    </source>
</evidence>
<keyword evidence="3" id="KW-1185">Reference proteome</keyword>
<accession>A0A371I068</accession>
<evidence type="ECO:0000313" key="2">
    <source>
        <dbReference type="EMBL" id="RDY08450.1"/>
    </source>
</evidence>
<dbReference type="AlphaFoldDB" id="A0A371I068"/>
<dbReference type="InterPro" id="IPR012337">
    <property type="entry name" value="RNaseH-like_sf"/>
</dbReference>
<dbReference type="InterPro" id="IPR052160">
    <property type="entry name" value="Gypsy_RT_Integrase-like"/>
</dbReference>
<dbReference type="GO" id="GO:0015074">
    <property type="term" value="P:DNA integration"/>
    <property type="evidence" value="ECO:0007669"/>
    <property type="project" value="InterPro"/>
</dbReference>
<dbReference type="PANTHER" id="PTHR47266">
    <property type="entry name" value="ENDONUCLEASE-RELATED"/>
    <property type="match status" value="1"/>
</dbReference>
<dbReference type="InterPro" id="IPR001584">
    <property type="entry name" value="Integrase_cat-core"/>
</dbReference>
<organism evidence="2 3">
    <name type="scientific">Mucuna pruriens</name>
    <name type="common">Velvet bean</name>
    <name type="synonym">Dolichos pruriens</name>
    <dbReference type="NCBI Taxonomy" id="157652"/>
    <lineage>
        <taxon>Eukaryota</taxon>
        <taxon>Viridiplantae</taxon>
        <taxon>Streptophyta</taxon>
        <taxon>Embryophyta</taxon>
        <taxon>Tracheophyta</taxon>
        <taxon>Spermatophyta</taxon>
        <taxon>Magnoliopsida</taxon>
        <taxon>eudicotyledons</taxon>
        <taxon>Gunneridae</taxon>
        <taxon>Pentapetalae</taxon>
        <taxon>rosids</taxon>
        <taxon>fabids</taxon>
        <taxon>Fabales</taxon>
        <taxon>Fabaceae</taxon>
        <taxon>Papilionoideae</taxon>
        <taxon>50 kb inversion clade</taxon>
        <taxon>NPAAA clade</taxon>
        <taxon>indigoferoid/millettioid clade</taxon>
        <taxon>Phaseoleae</taxon>
        <taxon>Mucuna</taxon>
    </lineage>
</organism>
<dbReference type="Proteomes" id="UP000257109">
    <property type="component" value="Unassembled WGS sequence"/>
</dbReference>
<dbReference type="OrthoDB" id="4369127at2759"/>
<sequence>MSSLLEKYGVVHRIATAYHPQKNGQAEVFNREIKKILQKLINPNRKDWSHHLEDALWAQRTTYQTLLGMSPYWIVFGKAYHLPVELDHRAYWVVKKCNMAYDQVGEERKLQLQELEELCLEAYENSRIYKQRVKQFHDRYILRKELKLIAGKLRSRWDGPFIITKVFPYGAVELQDELTRITFQANGLNNLITSRSRKTMINLNLSGIEELWNCFWSGSRSSVGRHQGHSKNIASKKG</sequence>
<gene>
    <name evidence="2" type="ORF">CR513_07322</name>
</gene>
<reference evidence="2" key="1">
    <citation type="submission" date="2018-05" db="EMBL/GenBank/DDBJ databases">
        <title>Draft genome of Mucuna pruriens seed.</title>
        <authorList>
            <person name="Nnadi N.E."/>
            <person name="Vos R."/>
            <person name="Hasami M.H."/>
            <person name="Devisetty U.K."/>
            <person name="Aguiy J.C."/>
        </authorList>
    </citation>
    <scope>NUCLEOTIDE SEQUENCE [LARGE SCALE GENOMIC DNA]</scope>
    <source>
        <strain evidence="2">JCA_2017</strain>
    </source>
</reference>